<evidence type="ECO:0000256" key="1">
    <source>
        <dbReference type="SAM" id="Phobius"/>
    </source>
</evidence>
<dbReference type="Proteomes" id="UP000191820">
    <property type="component" value="Chromosome"/>
</dbReference>
<evidence type="ECO:0000313" key="3">
    <source>
        <dbReference type="Proteomes" id="UP000191820"/>
    </source>
</evidence>
<proteinExistence type="predicted"/>
<keyword evidence="1" id="KW-0472">Membrane</keyword>
<keyword evidence="1" id="KW-1133">Transmembrane helix</keyword>
<gene>
    <name evidence="2" type="ORF">SJ2017_3936</name>
</gene>
<keyword evidence="1" id="KW-0812">Transmembrane</keyword>
<sequence length="122" mass="13402">MMCSQSKMSTHQTGKVTLKPVVSLFSTSALMLVAYFVMSDNSNPLLADNCACTENVTYNSSLPSSHPNNRCAVESDNVSWGDWVTGKSRSSQFHFLDLLELLHNSDKSKPISDMPTNNPNSI</sequence>
<evidence type="ECO:0000313" key="2">
    <source>
        <dbReference type="EMBL" id="ARD24165.1"/>
    </source>
</evidence>
<keyword evidence="3" id="KW-1185">Reference proteome</keyword>
<feature type="transmembrane region" description="Helical" evidence="1">
    <location>
        <begin position="21"/>
        <end position="38"/>
    </location>
</feature>
<organism evidence="2 3">
    <name type="scientific">Shewanella japonica</name>
    <dbReference type="NCBI Taxonomy" id="93973"/>
    <lineage>
        <taxon>Bacteria</taxon>
        <taxon>Pseudomonadati</taxon>
        <taxon>Pseudomonadota</taxon>
        <taxon>Gammaproteobacteria</taxon>
        <taxon>Alteromonadales</taxon>
        <taxon>Shewanellaceae</taxon>
        <taxon>Shewanella</taxon>
    </lineage>
</organism>
<name>A0ABN4YPV1_9GAMM</name>
<dbReference type="RefSeq" id="WP_055026223.1">
    <property type="nucleotide sequence ID" value="NZ_CP020472.1"/>
</dbReference>
<reference evidence="2 3" key="1">
    <citation type="submission" date="2017-03" db="EMBL/GenBank/DDBJ databases">
        <title>Genome sequencing of Shewanella japonica KCTC 22435.</title>
        <authorList>
            <person name="Kim K.M."/>
        </authorList>
    </citation>
    <scope>NUCLEOTIDE SEQUENCE [LARGE SCALE GENOMIC DNA]</scope>
    <source>
        <strain evidence="2 3">KCTC 22435</strain>
    </source>
</reference>
<dbReference type="EMBL" id="CP020472">
    <property type="protein sequence ID" value="ARD24165.1"/>
    <property type="molecule type" value="Genomic_DNA"/>
</dbReference>
<accession>A0ABN4YPV1</accession>
<protein>
    <submittedName>
        <fullName evidence="2">Uncharacterized protein</fullName>
    </submittedName>
</protein>